<gene>
    <name evidence="1" type="ORF">SAMN05446037_101878</name>
</gene>
<proteinExistence type="predicted"/>
<dbReference type="PANTHER" id="PTHR43434">
    <property type="entry name" value="PHOSPHOGLYCOLATE PHOSPHATASE"/>
    <property type="match status" value="1"/>
</dbReference>
<keyword evidence="2" id="KW-1185">Reference proteome</keyword>
<dbReference type="SUPFAM" id="SSF56784">
    <property type="entry name" value="HAD-like"/>
    <property type="match status" value="1"/>
</dbReference>
<dbReference type="InterPro" id="IPR036412">
    <property type="entry name" value="HAD-like_sf"/>
</dbReference>
<dbReference type="Gene3D" id="1.10.150.240">
    <property type="entry name" value="Putative phosphatase, domain 2"/>
    <property type="match status" value="1"/>
</dbReference>
<dbReference type="InterPro" id="IPR023198">
    <property type="entry name" value="PGP-like_dom2"/>
</dbReference>
<dbReference type="RefSeq" id="WP_089283964.1">
    <property type="nucleotide sequence ID" value="NZ_FZOJ01000018.1"/>
</dbReference>
<dbReference type="OrthoDB" id="9807630at2"/>
<dbReference type="GO" id="GO:0006281">
    <property type="term" value="P:DNA repair"/>
    <property type="evidence" value="ECO:0007669"/>
    <property type="project" value="TreeGrafter"/>
</dbReference>
<dbReference type="EMBL" id="FZOJ01000018">
    <property type="protein sequence ID" value="SNS72308.1"/>
    <property type="molecule type" value="Genomic_DNA"/>
</dbReference>
<dbReference type="InterPro" id="IPR050155">
    <property type="entry name" value="HAD-like_hydrolase_sf"/>
</dbReference>
<dbReference type="InterPro" id="IPR006439">
    <property type="entry name" value="HAD-SF_hydro_IA"/>
</dbReference>
<organism evidence="1 2">
    <name type="scientific">Anaerovirgula multivorans</name>
    <dbReference type="NCBI Taxonomy" id="312168"/>
    <lineage>
        <taxon>Bacteria</taxon>
        <taxon>Bacillati</taxon>
        <taxon>Bacillota</taxon>
        <taxon>Clostridia</taxon>
        <taxon>Peptostreptococcales</taxon>
        <taxon>Natronincolaceae</taxon>
        <taxon>Anaerovirgula</taxon>
    </lineage>
</organism>
<dbReference type="NCBIfam" id="TIGR01549">
    <property type="entry name" value="HAD-SF-IA-v1"/>
    <property type="match status" value="1"/>
</dbReference>
<dbReference type="PRINTS" id="PR00413">
    <property type="entry name" value="HADHALOGNASE"/>
</dbReference>
<dbReference type="Gene3D" id="3.40.50.1000">
    <property type="entry name" value="HAD superfamily/HAD-like"/>
    <property type="match status" value="1"/>
</dbReference>
<dbReference type="InterPro" id="IPR041492">
    <property type="entry name" value="HAD_2"/>
</dbReference>
<dbReference type="Proteomes" id="UP000198304">
    <property type="component" value="Unassembled WGS sequence"/>
</dbReference>
<sequence>MIKYFVFDFDGTLVDSQDIIIEAYNQLASKYKSNKIDQKDFEYIKGLSIVKRCKFLNFKLYKFPLMALDIYKLYKNSIKDLTLFDGIKELLEALNSKGFQLAIISTNSESNIRDFLQLNQIDFINEVICSNKIYGKDKDIKRFLETKKLKDFEVVYVGDEVRDIIASKKNGIEVIWVSWGYDQIDNIKKEHPDYIVNEPHEILSISSQFRGV</sequence>
<evidence type="ECO:0000313" key="2">
    <source>
        <dbReference type="Proteomes" id="UP000198304"/>
    </source>
</evidence>
<dbReference type="AlphaFoldDB" id="A0A239GU44"/>
<dbReference type="SFLD" id="SFLDS00003">
    <property type="entry name" value="Haloacid_Dehalogenase"/>
    <property type="match status" value="1"/>
</dbReference>
<dbReference type="InterPro" id="IPR023214">
    <property type="entry name" value="HAD_sf"/>
</dbReference>
<dbReference type="GO" id="GO:0008967">
    <property type="term" value="F:phosphoglycolate phosphatase activity"/>
    <property type="evidence" value="ECO:0007669"/>
    <property type="project" value="TreeGrafter"/>
</dbReference>
<dbReference type="SFLD" id="SFLDG01129">
    <property type="entry name" value="C1.5:_HAD__Beta-PGM__Phosphata"/>
    <property type="match status" value="1"/>
</dbReference>
<dbReference type="Pfam" id="PF13419">
    <property type="entry name" value="HAD_2"/>
    <property type="match status" value="1"/>
</dbReference>
<dbReference type="PANTHER" id="PTHR43434:SF13">
    <property type="entry name" value="PHOSPHOGLYCOLATE PHOSPHATASE"/>
    <property type="match status" value="1"/>
</dbReference>
<name>A0A239GU44_9FIRM</name>
<reference evidence="1 2" key="1">
    <citation type="submission" date="2017-06" db="EMBL/GenBank/DDBJ databases">
        <authorList>
            <person name="Kim H.J."/>
            <person name="Triplett B.A."/>
        </authorList>
    </citation>
    <scope>NUCLEOTIDE SEQUENCE [LARGE SCALE GENOMIC DNA]</scope>
    <source>
        <strain evidence="1 2">SCA</strain>
    </source>
</reference>
<evidence type="ECO:0000313" key="1">
    <source>
        <dbReference type="EMBL" id="SNS72308.1"/>
    </source>
</evidence>
<protein>
    <submittedName>
        <fullName evidence="1">Phosphoglycolate phosphatase</fullName>
    </submittedName>
</protein>
<accession>A0A239GU44</accession>
<dbReference type="GO" id="GO:0005829">
    <property type="term" value="C:cytosol"/>
    <property type="evidence" value="ECO:0007669"/>
    <property type="project" value="TreeGrafter"/>
</dbReference>